<feature type="domain" description="Ubiquitin-like" evidence="2">
    <location>
        <begin position="1"/>
        <end position="77"/>
    </location>
</feature>
<evidence type="ECO:0000313" key="4">
    <source>
        <dbReference type="Proteomes" id="UP001497444"/>
    </source>
</evidence>
<gene>
    <name evidence="3" type="ORF">CSSPJE1EN1_LOCUS774</name>
</gene>
<dbReference type="Proteomes" id="UP001497444">
    <property type="component" value="Chromosome 1"/>
</dbReference>
<evidence type="ECO:0000259" key="2">
    <source>
        <dbReference type="PROSITE" id="PS50053"/>
    </source>
</evidence>
<dbReference type="Gene3D" id="3.10.20.90">
    <property type="entry name" value="Phosphatidylinositol 3-kinase Catalytic Subunit, Chain A, domain 1"/>
    <property type="match status" value="1"/>
</dbReference>
<reference evidence="3 4" key="1">
    <citation type="submission" date="2024-02" db="EMBL/GenBank/DDBJ databases">
        <authorList>
            <consortium name="ELIXIR-Norway"/>
            <consortium name="Elixir Norway"/>
        </authorList>
    </citation>
    <scope>NUCLEOTIDE SEQUENCE [LARGE SCALE GENOMIC DNA]</scope>
</reference>
<sequence length="115" mass="13312">MFIRVKRKKTTYFLHCDPSESVLETKQKLQALCDVHVDKQRLILVEPETILDEAKSLEEQQVGCDALVALTYKIQGMNEETNEETDSWEEINIEKPIDPKASLRKDHNKVNNTNL</sequence>
<evidence type="ECO:0000313" key="3">
    <source>
        <dbReference type="EMBL" id="CAK9255296.1"/>
    </source>
</evidence>
<evidence type="ECO:0000256" key="1">
    <source>
        <dbReference type="SAM" id="MobiDB-lite"/>
    </source>
</evidence>
<feature type="region of interest" description="Disordered" evidence="1">
    <location>
        <begin position="96"/>
        <end position="115"/>
    </location>
</feature>
<dbReference type="SUPFAM" id="SSF54236">
    <property type="entry name" value="Ubiquitin-like"/>
    <property type="match status" value="1"/>
</dbReference>
<organism evidence="3 4">
    <name type="scientific">Sphagnum jensenii</name>
    <dbReference type="NCBI Taxonomy" id="128206"/>
    <lineage>
        <taxon>Eukaryota</taxon>
        <taxon>Viridiplantae</taxon>
        <taxon>Streptophyta</taxon>
        <taxon>Embryophyta</taxon>
        <taxon>Bryophyta</taxon>
        <taxon>Sphagnophytina</taxon>
        <taxon>Sphagnopsida</taxon>
        <taxon>Sphagnales</taxon>
        <taxon>Sphagnaceae</taxon>
        <taxon>Sphagnum</taxon>
    </lineage>
</organism>
<accession>A0ABP0VN48</accession>
<name>A0ABP0VN48_9BRYO</name>
<dbReference type="PANTHER" id="PTHR47725">
    <property type="entry name" value="OS03G0364000 PROTEIN"/>
    <property type="match status" value="1"/>
</dbReference>
<protein>
    <recommendedName>
        <fullName evidence="2">Ubiquitin-like domain-containing protein</fullName>
    </recommendedName>
</protein>
<dbReference type="Pfam" id="PF00240">
    <property type="entry name" value="ubiquitin"/>
    <property type="match status" value="1"/>
</dbReference>
<feature type="compositionally biased region" description="Basic and acidic residues" evidence="1">
    <location>
        <begin position="96"/>
        <end position="109"/>
    </location>
</feature>
<dbReference type="InterPro" id="IPR000626">
    <property type="entry name" value="Ubiquitin-like_dom"/>
</dbReference>
<dbReference type="PROSITE" id="PS50053">
    <property type="entry name" value="UBIQUITIN_2"/>
    <property type="match status" value="1"/>
</dbReference>
<dbReference type="EMBL" id="OZ020096">
    <property type="protein sequence ID" value="CAK9255296.1"/>
    <property type="molecule type" value="Genomic_DNA"/>
</dbReference>
<keyword evidence="4" id="KW-1185">Reference proteome</keyword>
<dbReference type="PANTHER" id="PTHR47725:SF2">
    <property type="entry name" value="UBIQUITIN-LIKE DOMAIN-CONTAINING PROTEIN"/>
    <property type="match status" value="1"/>
</dbReference>
<proteinExistence type="predicted"/>
<dbReference type="InterPro" id="IPR029071">
    <property type="entry name" value="Ubiquitin-like_domsf"/>
</dbReference>